<organism evidence="2 3">
    <name type="scientific">Achlya hypogyna</name>
    <name type="common">Oomycete</name>
    <name type="synonym">Protoachlya hypogyna</name>
    <dbReference type="NCBI Taxonomy" id="1202772"/>
    <lineage>
        <taxon>Eukaryota</taxon>
        <taxon>Sar</taxon>
        <taxon>Stramenopiles</taxon>
        <taxon>Oomycota</taxon>
        <taxon>Saprolegniomycetes</taxon>
        <taxon>Saprolegniales</taxon>
        <taxon>Achlyaceae</taxon>
        <taxon>Achlya</taxon>
    </lineage>
</organism>
<reference evidence="2 3" key="1">
    <citation type="journal article" date="2014" name="Genome Biol. Evol.">
        <title>The secreted proteins of Achlya hypogyna and Thraustotheca clavata identify the ancestral oomycete secretome and reveal gene acquisitions by horizontal gene transfer.</title>
        <authorList>
            <person name="Misner I."/>
            <person name="Blouin N."/>
            <person name="Leonard G."/>
            <person name="Richards T.A."/>
            <person name="Lane C.E."/>
        </authorList>
    </citation>
    <scope>NUCLEOTIDE SEQUENCE [LARGE SCALE GENOMIC DNA]</scope>
    <source>
        <strain evidence="2 3">ATCC 48635</strain>
    </source>
</reference>
<gene>
    <name evidence="2" type="ORF">ACHHYP_07690</name>
</gene>
<dbReference type="OrthoDB" id="73834at2759"/>
<evidence type="ECO:0000313" key="3">
    <source>
        <dbReference type="Proteomes" id="UP000243579"/>
    </source>
</evidence>
<proteinExistence type="predicted"/>
<keyword evidence="3" id="KW-1185">Reference proteome</keyword>
<feature type="domain" description="Reverse transcriptase zinc-binding" evidence="1">
    <location>
        <begin position="63"/>
        <end position="124"/>
    </location>
</feature>
<dbReference type="Proteomes" id="UP000243579">
    <property type="component" value="Unassembled WGS sequence"/>
</dbReference>
<evidence type="ECO:0000259" key="1">
    <source>
        <dbReference type="Pfam" id="PF13966"/>
    </source>
</evidence>
<name>A0A1V9YQR4_ACHHY</name>
<dbReference type="Pfam" id="PF13966">
    <property type="entry name" value="zf-RVT"/>
    <property type="match status" value="1"/>
</dbReference>
<accession>A0A1V9YQR4</accession>
<comment type="caution">
    <text evidence="2">The sequence shown here is derived from an EMBL/GenBank/DDBJ whole genome shotgun (WGS) entry which is preliminary data.</text>
</comment>
<protein>
    <recommendedName>
        <fullName evidence="1">Reverse transcriptase zinc-binding domain-containing protein</fullName>
    </recommendedName>
</protein>
<evidence type="ECO:0000313" key="2">
    <source>
        <dbReference type="EMBL" id="OQR88031.1"/>
    </source>
</evidence>
<sequence length="242" mass="27624">MLCMPSFPHTIATRCSVAGVSLSSTPSRIFKPAAQRKSLPTAQINVANDFYNDPDNLAAAAGLWLPTHVLLKFSDFVYRVLIRGVAMRSQLHYLEDKTCVLCNTGDLETYTHLQIDCPFTQDVWNLFTAALSAFGFSYPTSLQACLFDTPRLQRRWQCLCFDQVWPMVRACIWFTLWKARNDVIFRQNRTPAPVALKAAFAVKIHLQHLVLQDPEDHMLLRFLLSLEQNVWARAHLVPRCVV</sequence>
<dbReference type="AlphaFoldDB" id="A0A1V9YQR4"/>
<dbReference type="InterPro" id="IPR026960">
    <property type="entry name" value="RVT-Znf"/>
</dbReference>
<dbReference type="EMBL" id="JNBR01001414">
    <property type="protein sequence ID" value="OQR88031.1"/>
    <property type="molecule type" value="Genomic_DNA"/>
</dbReference>